<sequence length="400" mass="43309">MARRILITGASVAGPALAFWLARAGEDVTVLERAPTFRDGGQNIDIRGAGRTVLARMGLEPIVKEQGTGETGIRFVDERDKTCAAFGQAEFGADGPTAELEILRGDLARILVEASRREGATYRFGDYITRIGQHCLEVDVTLFGGSRERFDAVIAAEGIGSSTRKLLLGKDHDREPVGLSMGYFTIPRGHGDGDMARWYAAPGGRSVLLRPDRYGTTRVVLTLREAPCGYEDLPLEEQRAALVERFADAGWEAPRVLEGLRAAEDFYFETVGQIDVDRWSEGRIALTGDAAWATGPITGMGTSLGLIGAYVLAGEMSRTQDIPTAFAAYERVMRPIAEKGQNYPRFGPRLLQPSTRFGIAFQHAVLAVAAAPSVRSVAGRLFAGKENGPDLPDYGLDTRT</sequence>
<keyword evidence="4" id="KW-1185">Reference proteome</keyword>
<feature type="signal peptide" evidence="1">
    <location>
        <begin position="1"/>
        <end position="18"/>
    </location>
</feature>
<dbReference type="InterPro" id="IPR036188">
    <property type="entry name" value="FAD/NAD-bd_sf"/>
</dbReference>
<dbReference type="InterPro" id="IPR002938">
    <property type="entry name" value="FAD-bd"/>
</dbReference>
<evidence type="ECO:0000313" key="3">
    <source>
        <dbReference type="EMBL" id="GLS42858.1"/>
    </source>
</evidence>
<dbReference type="Pfam" id="PF01494">
    <property type="entry name" value="FAD_binding_3"/>
    <property type="match status" value="1"/>
</dbReference>
<organism evidence="3 4">
    <name type="scientific">Methylobacterium brachythecii</name>
    <dbReference type="NCBI Taxonomy" id="1176177"/>
    <lineage>
        <taxon>Bacteria</taxon>
        <taxon>Pseudomonadati</taxon>
        <taxon>Pseudomonadota</taxon>
        <taxon>Alphaproteobacteria</taxon>
        <taxon>Hyphomicrobiales</taxon>
        <taxon>Methylobacteriaceae</taxon>
        <taxon>Methylobacterium</taxon>
    </lineage>
</organism>
<dbReference type="PANTHER" id="PTHR46865">
    <property type="entry name" value="OXIDOREDUCTASE-RELATED"/>
    <property type="match status" value="1"/>
</dbReference>
<evidence type="ECO:0000259" key="2">
    <source>
        <dbReference type="Pfam" id="PF01494"/>
    </source>
</evidence>
<keyword evidence="3" id="KW-0560">Oxidoreductase</keyword>
<dbReference type="PANTHER" id="PTHR46865:SF2">
    <property type="entry name" value="MONOOXYGENASE"/>
    <property type="match status" value="1"/>
</dbReference>
<dbReference type="Proteomes" id="UP001156881">
    <property type="component" value="Unassembled WGS sequence"/>
</dbReference>
<feature type="domain" description="FAD-binding" evidence="2">
    <location>
        <begin position="5"/>
        <end position="315"/>
    </location>
</feature>
<dbReference type="Gene3D" id="3.50.50.60">
    <property type="entry name" value="FAD/NAD(P)-binding domain"/>
    <property type="match status" value="1"/>
</dbReference>
<reference evidence="4" key="1">
    <citation type="journal article" date="2019" name="Int. J. Syst. Evol. Microbiol.">
        <title>The Global Catalogue of Microorganisms (GCM) 10K type strain sequencing project: providing services to taxonomists for standard genome sequencing and annotation.</title>
        <authorList>
            <consortium name="The Broad Institute Genomics Platform"/>
            <consortium name="The Broad Institute Genome Sequencing Center for Infectious Disease"/>
            <person name="Wu L."/>
            <person name="Ma J."/>
        </authorList>
    </citation>
    <scope>NUCLEOTIDE SEQUENCE [LARGE SCALE GENOMIC DNA]</scope>
    <source>
        <strain evidence="4">NBRC 107710</strain>
    </source>
</reference>
<dbReference type="Gene3D" id="3.30.9.10">
    <property type="entry name" value="D-Amino Acid Oxidase, subunit A, domain 2"/>
    <property type="match status" value="1"/>
</dbReference>
<evidence type="ECO:0000256" key="1">
    <source>
        <dbReference type="SAM" id="SignalP"/>
    </source>
</evidence>
<protein>
    <submittedName>
        <fullName evidence="3">FAD-binding monooxygenase</fullName>
    </submittedName>
</protein>
<keyword evidence="3" id="KW-0503">Monooxygenase</keyword>
<keyword evidence="1" id="KW-0732">Signal</keyword>
<dbReference type="InterPro" id="IPR051704">
    <property type="entry name" value="FAD_aromatic-hydroxylase"/>
</dbReference>
<accession>A0ABQ6CZW6</accession>
<evidence type="ECO:0000313" key="4">
    <source>
        <dbReference type="Proteomes" id="UP001156881"/>
    </source>
</evidence>
<dbReference type="EMBL" id="BSPG01000002">
    <property type="protein sequence ID" value="GLS42858.1"/>
    <property type="molecule type" value="Genomic_DNA"/>
</dbReference>
<name>A0ABQ6CZW6_9HYPH</name>
<dbReference type="GO" id="GO:0004497">
    <property type="term" value="F:monooxygenase activity"/>
    <property type="evidence" value="ECO:0007669"/>
    <property type="project" value="UniProtKB-KW"/>
</dbReference>
<dbReference type="RefSeq" id="WP_183507636.1">
    <property type="nucleotide sequence ID" value="NZ_BSPG01000002.1"/>
</dbReference>
<proteinExistence type="predicted"/>
<comment type="caution">
    <text evidence="3">The sequence shown here is derived from an EMBL/GenBank/DDBJ whole genome shotgun (WGS) entry which is preliminary data.</text>
</comment>
<gene>
    <name evidence="3" type="ORF">GCM10007884_08430</name>
</gene>
<feature type="chain" id="PRO_5046495876" evidence="1">
    <location>
        <begin position="19"/>
        <end position="400"/>
    </location>
</feature>
<dbReference type="SUPFAM" id="SSF51905">
    <property type="entry name" value="FAD/NAD(P)-binding domain"/>
    <property type="match status" value="1"/>
</dbReference>
<dbReference type="PRINTS" id="PR00420">
    <property type="entry name" value="RNGMNOXGNASE"/>
</dbReference>